<sequence length="165" mass="17331">MASRVATRPRARAHFPARPRARRVRARVGMQAPGKTKAKAEAKAEGAFSDGVAKAMLATYDPTKNKKIVYGVFQQEVDPAVLADTSDETLEARSAARAAAADQLVNIGAEERTRRTRVGAVMSVATVALGAALFGAEMSPVVKAGAMYFPIALSLGFLESGAKGL</sequence>
<gene>
    <name evidence="3" type="ORF">PCOL08062_LOCUS9721</name>
</gene>
<accession>A0A7R9TW21</accession>
<dbReference type="EMBL" id="HBDZ01012672">
    <property type="protein sequence ID" value="CAD8246568.1"/>
    <property type="molecule type" value="Transcribed_RNA"/>
</dbReference>
<protein>
    <submittedName>
        <fullName evidence="3">Uncharacterized protein</fullName>
    </submittedName>
</protein>
<feature type="compositionally biased region" description="Basic residues" evidence="1">
    <location>
        <begin position="7"/>
        <end position="26"/>
    </location>
</feature>
<feature type="region of interest" description="Disordered" evidence="1">
    <location>
        <begin position="1"/>
        <end position="35"/>
    </location>
</feature>
<evidence type="ECO:0000256" key="1">
    <source>
        <dbReference type="SAM" id="MobiDB-lite"/>
    </source>
</evidence>
<dbReference type="AlphaFoldDB" id="A0A7R9TW21"/>
<keyword evidence="2" id="KW-0812">Transmembrane</keyword>
<reference evidence="3" key="1">
    <citation type="submission" date="2021-01" db="EMBL/GenBank/DDBJ databases">
        <authorList>
            <person name="Corre E."/>
            <person name="Pelletier E."/>
            <person name="Niang G."/>
            <person name="Scheremetjew M."/>
            <person name="Finn R."/>
            <person name="Kale V."/>
            <person name="Holt S."/>
            <person name="Cochrane G."/>
            <person name="Meng A."/>
            <person name="Brown T."/>
            <person name="Cohen L."/>
        </authorList>
    </citation>
    <scope>NUCLEOTIDE SEQUENCE</scope>
    <source>
        <strain evidence="3">CCMP1413</strain>
    </source>
</reference>
<name>A0A7R9TW21_9VIRI</name>
<feature type="transmembrane region" description="Helical" evidence="2">
    <location>
        <begin position="118"/>
        <end position="135"/>
    </location>
</feature>
<evidence type="ECO:0000313" key="3">
    <source>
        <dbReference type="EMBL" id="CAD8246568.1"/>
    </source>
</evidence>
<evidence type="ECO:0000256" key="2">
    <source>
        <dbReference type="SAM" id="Phobius"/>
    </source>
</evidence>
<organism evidence="3">
    <name type="scientific">Prasinoderma coloniale</name>
    <dbReference type="NCBI Taxonomy" id="156133"/>
    <lineage>
        <taxon>Eukaryota</taxon>
        <taxon>Viridiplantae</taxon>
        <taxon>Prasinodermophyta</taxon>
        <taxon>Prasinodermophyceae</taxon>
        <taxon>Prasinodermales</taxon>
        <taxon>Prasinodermaceae</taxon>
        <taxon>Prasinoderma</taxon>
    </lineage>
</organism>
<keyword evidence="2" id="KW-1133">Transmembrane helix</keyword>
<proteinExistence type="predicted"/>
<keyword evidence="2" id="KW-0472">Membrane</keyword>